<dbReference type="InterPro" id="IPR006367">
    <property type="entry name" value="Sirohaem_synthase_N"/>
</dbReference>
<comment type="pathway">
    <text evidence="1">Porphyrin-containing compound metabolism; siroheme biosynthesis; sirohydrochlorin from precorrin-2: step 1/1.</text>
</comment>
<evidence type="ECO:0000313" key="8">
    <source>
        <dbReference type="EMBL" id="GLV58989.1"/>
    </source>
</evidence>
<proteinExistence type="predicted"/>
<dbReference type="RefSeq" id="WP_338255437.1">
    <property type="nucleotide sequence ID" value="NZ_BSRI01000002.1"/>
</dbReference>
<keyword evidence="5" id="KW-0627">Porphyrin biosynthesis</keyword>
<comment type="caution">
    <text evidence="8">The sequence shown here is derived from an EMBL/GenBank/DDBJ whole genome shotgun (WGS) entry which is preliminary data.</text>
</comment>
<dbReference type="InterPro" id="IPR028281">
    <property type="entry name" value="Sirohaem_synthase_central"/>
</dbReference>
<dbReference type="SUPFAM" id="SSF51735">
    <property type="entry name" value="NAD(P)-binding Rossmann-fold domains"/>
    <property type="match status" value="1"/>
</dbReference>
<keyword evidence="9" id="KW-1185">Reference proteome</keyword>
<dbReference type="NCBIfam" id="TIGR01470">
    <property type="entry name" value="cysG_Nterm"/>
    <property type="match status" value="1"/>
</dbReference>
<dbReference type="EC" id="1.3.1.76" evidence="2"/>
<dbReference type="Pfam" id="PF14824">
    <property type="entry name" value="Sirohm_synth_M"/>
    <property type="match status" value="1"/>
</dbReference>
<evidence type="ECO:0000256" key="3">
    <source>
        <dbReference type="ARBA" id="ARBA00023002"/>
    </source>
</evidence>
<dbReference type="Pfam" id="PF13241">
    <property type="entry name" value="NAD_binding_7"/>
    <property type="match status" value="1"/>
</dbReference>
<reference evidence="8 9" key="1">
    <citation type="submission" date="2023-02" db="EMBL/GenBank/DDBJ databases">
        <title>Dictyobacter halimunensis sp. nov., a new member of the class Ktedonobacteria from forest soil in a geothermal area.</title>
        <authorList>
            <person name="Rachmania M.K."/>
            <person name="Ningsih F."/>
            <person name="Sakai Y."/>
            <person name="Yabe S."/>
            <person name="Yokota A."/>
            <person name="Sjamsuridzal W."/>
        </authorList>
    </citation>
    <scope>NUCLEOTIDE SEQUENCE [LARGE SCALE GENOMIC DNA]</scope>
    <source>
        <strain evidence="8 9">S3.2.2.5</strain>
    </source>
</reference>
<dbReference type="SUPFAM" id="SSF75615">
    <property type="entry name" value="Siroheme synthase middle domains-like"/>
    <property type="match status" value="1"/>
</dbReference>
<gene>
    <name evidence="8" type="ORF">KDH_58170</name>
</gene>
<evidence type="ECO:0000256" key="4">
    <source>
        <dbReference type="ARBA" id="ARBA00023027"/>
    </source>
</evidence>
<dbReference type="InterPro" id="IPR036291">
    <property type="entry name" value="NAD(P)-bd_dom_sf"/>
</dbReference>
<keyword evidence="4" id="KW-0520">NAD</keyword>
<organism evidence="8 9">
    <name type="scientific">Dictyobacter halimunensis</name>
    <dbReference type="NCBI Taxonomy" id="3026934"/>
    <lineage>
        <taxon>Bacteria</taxon>
        <taxon>Bacillati</taxon>
        <taxon>Chloroflexota</taxon>
        <taxon>Ktedonobacteria</taxon>
        <taxon>Ktedonobacterales</taxon>
        <taxon>Dictyobacteraceae</taxon>
        <taxon>Dictyobacter</taxon>
    </lineage>
</organism>
<dbReference type="PANTHER" id="PTHR35330:SF1">
    <property type="entry name" value="SIROHEME BIOSYNTHESIS PROTEIN MET8"/>
    <property type="match status" value="1"/>
</dbReference>
<comment type="catalytic activity">
    <reaction evidence="6">
        <text>precorrin-2 + NAD(+) = sirohydrochlorin + NADH + 2 H(+)</text>
        <dbReference type="Rhea" id="RHEA:15613"/>
        <dbReference type="ChEBI" id="CHEBI:15378"/>
        <dbReference type="ChEBI" id="CHEBI:57540"/>
        <dbReference type="ChEBI" id="CHEBI:57945"/>
        <dbReference type="ChEBI" id="CHEBI:58351"/>
        <dbReference type="ChEBI" id="CHEBI:58827"/>
        <dbReference type="EC" id="1.3.1.76"/>
    </reaction>
</comment>
<dbReference type="EMBL" id="BSRI01000002">
    <property type="protein sequence ID" value="GLV58989.1"/>
    <property type="molecule type" value="Genomic_DNA"/>
</dbReference>
<sequence>MPDYYPMMLDVRERPVLVVGGNAVAAEKAAALCAAGARVTVLNPEFCSELQELASGHANVTLRQKAYEHGDLAGAFVVVAAATYEPELAEAIWQEAQQNNQLVNIVDLPARCNFIVPSILRRGPLTISVSTGGTSPGLAKRIRQQLEELFPVEYATYMRMASVVRTYLRQGGLSYTQRDEFFGEYFHSDILDLLIDQDEAKACASVSHLLQRYHIDIPVSTIIHDIKEAQHEKH</sequence>
<accession>A0ABQ6FZH4</accession>
<evidence type="ECO:0000256" key="1">
    <source>
        <dbReference type="ARBA" id="ARBA00005010"/>
    </source>
</evidence>
<dbReference type="Proteomes" id="UP001344906">
    <property type="component" value="Unassembled WGS sequence"/>
</dbReference>
<dbReference type="Gene3D" id="3.40.50.720">
    <property type="entry name" value="NAD(P)-binding Rossmann-like Domain"/>
    <property type="match status" value="1"/>
</dbReference>
<evidence type="ECO:0000256" key="5">
    <source>
        <dbReference type="ARBA" id="ARBA00023244"/>
    </source>
</evidence>
<dbReference type="InterPro" id="IPR028161">
    <property type="entry name" value="Met8-like"/>
</dbReference>
<keyword evidence="3" id="KW-0560">Oxidoreductase</keyword>
<feature type="domain" description="Siroheme synthase central" evidence="7">
    <location>
        <begin position="122"/>
        <end position="148"/>
    </location>
</feature>
<evidence type="ECO:0000256" key="2">
    <source>
        <dbReference type="ARBA" id="ARBA00012400"/>
    </source>
</evidence>
<evidence type="ECO:0000256" key="6">
    <source>
        <dbReference type="ARBA" id="ARBA00047561"/>
    </source>
</evidence>
<name>A0ABQ6FZH4_9CHLR</name>
<dbReference type="InterPro" id="IPR042518">
    <property type="entry name" value="SirC_C"/>
</dbReference>
<protein>
    <recommendedName>
        <fullName evidence="2">precorrin-2 dehydrogenase</fullName>
        <ecNumber evidence="2">1.3.1.76</ecNumber>
    </recommendedName>
</protein>
<dbReference type="Gene3D" id="1.10.8.610">
    <property type="entry name" value="SirC, precorrin-2 dehydrogenase, C-terminal helical domain-like"/>
    <property type="match status" value="1"/>
</dbReference>
<evidence type="ECO:0000313" key="9">
    <source>
        <dbReference type="Proteomes" id="UP001344906"/>
    </source>
</evidence>
<dbReference type="PANTHER" id="PTHR35330">
    <property type="entry name" value="SIROHEME BIOSYNTHESIS PROTEIN MET8"/>
    <property type="match status" value="1"/>
</dbReference>
<evidence type="ECO:0000259" key="7">
    <source>
        <dbReference type="Pfam" id="PF14824"/>
    </source>
</evidence>